<accession>A0A5C5FXX6</accession>
<feature type="region of interest" description="Disordered" evidence="1">
    <location>
        <begin position="49"/>
        <end position="150"/>
    </location>
</feature>
<evidence type="ECO:0000256" key="1">
    <source>
        <dbReference type="SAM" id="MobiDB-lite"/>
    </source>
</evidence>
<evidence type="ECO:0008006" key="4">
    <source>
        <dbReference type="Google" id="ProtNLM"/>
    </source>
</evidence>
<sequence length="182" mass="19676">MRRLDATLSSSPNPALLEMRILANHGADPRFAFLRPGARGGRWREVWERMRRGERVGEEEGEEREEGDERGKGKEGGGMAGLAAYGSSDEEEEDEVEEVAEAKGVDDSAPPAAEPRPAAAADIVTSAPEPAPPGAPPASPPDHAPDEDDLARLAKREARALRAREWARRRREAREGAPNDAA</sequence>
<proteinExistence type="predicted"/>
<feature type="region of interest" description="Disordered" evidence="1">
    <location>
        <begin position="163"/>
        <end position="182"/>
    </location>
</feature>
<evidence type="ECO:0000313" key="2">
    <source>
        <dbReference type="EMBL" id="TNY21727.1"/>
    </source>
</evidence>
<organism evidence="2 3">
    <name type="scientific">Rhodotorula diobovata</name>
    <dbReference type="NCBI Taxonomy" id="5288"/>
    <lineage>
        <taxon>Eukaryota</taxon>
        <taxon>Fungi</taxon>
        <taxon>Dikarya</taxon>
        <taxon>Basidiomycota</taxon>
        <taxon>Pucciniomycotina</taxon>
        <taxon>Microbotryomycetes</taxon>
        <taxon>Sporidiobolales</taxon>
        <taxon>Sporidiobolaceae</taxon>
        <taxon>Rhodotorula</taxon>
    </lineage>
</organism>
<feature type="compositionally biased region" description="Acidic residues" evidence="1">
    <location>
        <begin position="88"/>
        <end position="99"/>
    </location>
</feature>
<gene>
    <name evidence="2" type="ORF">DMC30DRAFT_394291</name>
</gene>
<name>A0A5C5FXX6_9BASI</name>
<keyword evidence="3" id="KW-1185">Reference proteome</keyword>
<dbReference type="AlphaFoldDB" id="A0A5C5FXX6"/>
<feature type="compositionally biased region" description="Basic and acidic residues" evidence="1">
    <location>
        <begin position="49"/>
        <end position="58"/>
    </location>
</feature>
<dbReference type="Proteomes" id="UP000311382">
    <property type="component" value="Unassembled WGS sequence"/>
</dbReference>
<evidence type="ECO:0000313" key="3">
    <source>
        <dbReference type="Proteomes" id="UP000311382"/>
    </source>
</evidence>
<feature type="compositionally biased region" description="Pro residues" evidence="1">
    <location>
        <begin position="129"/>
        <end position="142"/>
    </location>
</feature>
<protein>
    <recommendedName>
        <fullName evidence="4">SURP motif domain-containing protein</fullName>
    </recommendedName>
</protein>
<dbReference type="STRING" id="5288.A0A5C5FXX6"/>
<dbReference type="EMBL" id="SOZI01000038">
    <property type="protein sequence ID" value="TNY21727.1"/>
    <property type="molecule type" value="Genomic_DNA"/>
</dbReference>
<comment type="caution">
    <text evidence="2">The sequence shown here is derived from an EMBL/GenBank/DDBJ whole genome shotgun (WGS) entry which is preliminary data.</text>
</comment>
<reference evidence="2 3" key="1">
    <citation type="submission" date="2019-03" db="EMBL/GenBank/DDBJ databases">
        <title>Rhodosporidium diobovatum UCD-FST 08-225 genome sequencing, assembly, and annotation.</title>
        <authorList>
            <person name="Fakankun I.U."/>
            <person name="Fristensky B."/>
            <person name="Levin D.B."/>
        </authorList>
    </citation>
    <scope>NUCLEOTIDE SEQUENCE [LARGE SCALE GENOMIC DNA]</scope>
    <source>
        <strain evidence="2 3">UCD-FST 08-225</strain>
    </source>
</reference>
<feature type="compositionally biased region" description="Low complexity" evidence="1">
    <location>
        <begin position="109"/>
        <end position="121"/>
    </location>
</feature>
<dbReference type="OrthoDB" id="2552978at2759"/>